<dbReference type="EnsemblPlants" id="TuG1812S0000840800.01.T01">
    <property type="protein sequence ID" value="TuG1812S0000840800.01.T01"/>
    <property type="gene ID" value="TuG1812S0000840800.01"/>
</dbReference>
<dbReference type="Proteomes" id="UP000015106">
    <property type="component" value="Unassembled WGS sequence"/>
</dbReference>
<organism evidence="2 3">
    <name type="scientific">Triticum urartu</name>
    <name type="common">Red wild einkorn</name>
    <name type="synonym">Crithodium urartu</name>
    <dbReference type="NCBI Taxonomy" id="4572"/>
    <lineage>
        <taxon>Eukaryota</taxon>
        <taxon>Viridiplantae</taxon>
        <taxon>Streptophyta</taxon>
        <taxon>Embryophyta</taxon>
        <taxon>Tracheophyta</taxon>
        <taxon>Spermatophyta</taxon>
        <taxon>Magnoliopsida</taxon>
        <taxon>Liliopsida</taxon>
        <taxon>Poales</taxon>
        <taxon>Poaceae</taxon>
        <taxon>BOP clade</taxon>
        <taxon>Pooideae</taxon>
        <taxon>Triticodae</taxon>
        <taxon>Triticeae</taxon>
        <taxon>Triticinae</taxon>
        <taxon>Triticum</taxon>
    </lineage>
</organism>
<reference evidence="3" key="1">
    <citation type="journal article" date="2013" name="Nature">
        <title>Draft genome of the wheat A-genome progenitor Triticum urartu.</title>
        <authorList>
            <person name="Ling H.Q."/>
            <person name="Zhao S."/>
            <person name="Liu D."/>
            <person name="Wang J."/>
            <person name="Sun H."/>
            <person name="Zhang C."/>
            <person name="Fan H."/>
            <person name="Li D."/>
            <person name="Dong L."/>
            <person name="Tao Y."/>
            <person name="Gao C."/>
            <person name="Wu H."/>
            <person name="Li Y."/>
            <person name="Cui Y."/>
            <person name="Guo X."/>
            <person name="Zheng S."/>
            <person name="Wang B."/>
            <person name="Yu K."/>
            <person name="Liang Q."/>
            <person name="Yang W."/>
            <person name="Lou X."/>
            <person name="Chen J."/>
            <person name="Feng M."/>
            <person name="Jian J."/>
            <person name="Zhang X."/>
            <person name="Luo G."/>
            <person name="Jiang Y."/>
            <person name="Liu J."/>
            <person name="Wang Z."/>
            <person name="Sha Y."/>
            <person name="Zhang B."/>
            <person name="Wu H."/>
            <person name="Tang D."/>
            <person name="Shen Q."/>
            <person name="Xue P."/>
            <person name="Zou S."/>
            <person name="Wang X."/>
            <person name="Liu X."/>
            <person name="Wang F."/>
            <person name="Yang Y."/>
            <person name="An X."/>
            <person name="Dong Z."/>
            <person name="Zhang K."/>
            <person name="Zhang X."/>
            <person name="Luo M.C."/>
            <person name="Dvorak J."/>
            <person name="Tong Y."/>
            <person name="Wang J."/>
            <person name="Yang H."/>
            <person name="Li Z."/>
            <person name="Wang D."/>
            <person name="Zhang A."/>
            <person name="Wang J."/>
        </authorList>
    </citation>
    <scope>NUCLEOTIDE SEQUENCE</scope>
    <source>
        <strain evidence="3">cv. G1812</strain>
    </source>
</reference>
<dbReference type="AlphaFoldDB" id="A0A8R7RAU3"/>
<feature type="transmembrane region" description="Helical" evidence="1">
    <location>
        <begin position="157"/>
        <end position="179"/>
    </location>
</feature>
<reference evidence="2" key="2">
    <citation type="submission" date="2022-06" db="UniProtKB">
        <authorList>
            <consortium name="EnsemblPlants"/>
        </authorList>
    </citation>
    <scope>IDENTIFICATION</scope>
</reference>
<evidence type="ECO:0000313" key="2">
    <source>
        <dbReference type="EnsemblPlants" id="TuG1812S0000840800.01.T01"/>
    </source>
</evidence>
<keyword evidence="1" id="KW-0472">Membrane</keyword>
<evidence type="ECO:0000256" key="1">
    <source>
        <dbReference type="SAM" id="Phobius"/>
    </source>
</evidence>
<name>A0A8R7RAU3_TRIUA</name>
<proteinExistence type="predicted"/>
<accession>A0A8R7RAU3</accession>
<evidence type="ECO:0000313" key="3">
    <source>
        <dbReference type="Proteomes" id="UP000015106"/>
    </source>
</evidence>
<feature type="transmembrane region" description="Helical" evidence="1">
    <location>
        <begin position="116"/>
        <end position="137"/>
    </location>
</feature>
<dbReference type="Gramene" id="TuG1812S0000840800.01.T01">
    <property type="protein sequence ID" value="TuG1812S0000840800.01.T01"/>
    <property type="gene ID" value="TuG1812S0000840800.01"/>
</dbReference>
<keyword evidence="1" id="KW-1133">Transmembrane helix</keyword>
<sequence>MATDVLTSIPNGRETDMKQLDASTWIALASYERMALPYLQVMLYNQFLMFPMGTYRVSQYECLRTKKAETGGCTTASIAFLRGWDTSQSHCSATWQIRQTSWHLVVPWLPIGRLQLLRWVAVPSLMVVKGALLLSLTLVSLTRRGTPSPSWQTSPRWLLITNATLLLLSIMLHAFMAVLEVV</sequence>
<keyword evidence="3" id="KW-1185">Reference proteome</keyword>
<protein>
    <submittedName>
        <fullName evidence="2">Uncharacterized protein</fullName>
    </submittedName>
</protein>
<keyword evidence="1" id="KW-0812">Transmembrane</keyword>